<comment type="caution">
    <text evidence="1">The sequence shown here is derived from an EMBL/GenBank/DDBJ whole genome shotgun (WGS) entry which is preliminary data.</text>
</comment>
<organism evidence="1 2">
    <name type="scientific">Paraburkholderia bannensis</name>
    <dbReference type="NCBI Taxonomy" id="765414"/>
    <lineage>
        <taxon>Bacteria</taxon>
        <taxon>Pseudomonadati</taxon>
        <taxon>Pseudomonadota</taxon>
        <taxon>Betaproteobacteria</taxon>
        <taxon>Burkholderiales</taxon>
        <taxon>Burkholderiaceae</taxon>
        <taxon>Paraburkholderia</taxon>
    </lineage>
</organism>
<dbReference type="EMBL" id="JACHBW010000027">
    <property type="protein sequence ID" value="MBB6106458.1"/>
    <property type="molecule type" value="Genomic_DNA"/>
</dbReference>
<sequence length="214" mass="23171">MNHDLNALVASQELETGFRQRFPGAPADTVTVQAVQAWLDAQPPLYRSPLQAAASATIAAWLYRRSLELVRSGFQSLDNQRWSTARELCRAADILIAADADVPVEPESRYGSSPRPARERAGRLFATIASARTKLLAIPESIARTGLSNALDDAELLARDVIDNPVPADVLDALDRMCTPLDKSIAHGPPATDDARAMETIRAYVIGDKAARKA</sequence>
<dbReference type="Proteomes" id="UP000571554">
    <property type="component" value="Unassembled WGS sequence"/>
</dbReference>
<gene>
    <name evidence="1" type="ORF">F4827_006333</name>
</gene>
<keyword evidence="2" id="KW-1185">Reference proteome</keyword>
<evidence type="ECO:0000313" key="2">
    <source>
        <dbReference type="Proteomes" id="UP000571554"/>
    </source>
</evidence>
<proteinExistence type="predicted"/>
<evidence type="ECO:0000313" key="1">
    <source>
        <dbReference type="EMBL" id="MBB6106458.1"/>
    </source>
</evidence>
<dbReference type="RefSeq" id="WP_184123880.1">
    <property type="nucleotide sequence ID" value="NZ_JACHBW010000027.1"/>
</dbReference>
<protein>
    <submittedName>
        <fullName evidence="1">Uncharacterized protein YciW</fullName>
    </submittedName>
</protein>
<reference evidence="1 2" key="1">
    <citation type="submission" date="2020-08" db="EMBL/GenBank/DDBJ databases">
        <title>Above-ground endophytic microbial communities from plants in different locations in the United States.</title>
        <authorList>
            <person name="Frank C."/>
        </authorList>
    </citation>
    <scope>NUCLEOTIDE SEQUENCE [LARGE SCALE GENOMIC DNA]</scope>
    <source>
        <strain evidence="1 2">WP4_2_2</strain>
    </source>
</reference>
<dbReference type="AlphaFoldDB" id="A0A7W9U3N7"/>
<name>A0A7W9U3N7_9BURK</name>
<accession>A0A7W9U3N7</accession>